<name>A0A420YK07_9PEZI</name>
<gene>
    <name evidence="1" type="ORF">DL546_000690</name>
</gene>
<comment type="caution">
    <text evidence="1">The sequence shown here is derived from an EMBL/GenBank/DDBJ whole genome shotgun (WGS) entry which is preliminary data.</text>
</comment>
<proteinExistence type="predicted"/>
<dbReference type="Proteomes" id="UP000275385">
    <property type="component" value="Unassembled WGS sequence"/>
</dbReference>
<dbReference type="AlphaFoldDB" id="A0A420YK07"/>
<accession>A0A420YK07</accession>
<dbReference type="EMBL" id="QVQW01000005">
    <property type="protein sequence ID" value="RKU48200.1"/>
    <property type="molecule type" value="Genomic_DNA"/>
</dbReference>
<evidence type="ECO:0000313" key="2">
    <source>
        <dbReference type="Proteomes" id="UP000275385"/>
    </source>
</evidence>
<sequence>MLDEDHHLPEKELPYISSQIASIVATISHLRSQVAPNAHTQRLSLLGAKLEKFSQTVHDLLQCLQDPRLGNPESDNFNKLYVHLMQQCQLVIRDLNDNITRDLQPETLNQFDQDRLAPFERYLDTNYTVFIFVTQLSCLDGKLQDVYLDHSDAVELISLAEGSVRKITNSIKDS</sequence>
<evidence type="ECO:0000313" key="1">
    <source>
        <dbReference type="EMBL" id="RKU48200.1"/>
    </source>
</evidence>
<reference evidence="1 2" key="1">
    <citation type="submission" date="2018-08" db="EMBL/GenBank/DDBJ databases">
        <title>Draft genome of the lignicolous fungus Coniochaeta pulveracea.</title>
        <authorList>
            <person name="Borstlap C.J."/>
            <person name="De Witt R.N."/>
            <person name="Botha A."/>
            <person name="Volschenk H."/>
        </authorList>
    </citation>
    <scope>NUCLEOTIDE SEQUENCE [LARGE SCALE GENOMIC DNA]</scope>
    <source>
        <strain evidence="1 2">CAB683</strain>
    </source>
</reference>
<keyword evidence="2" id="KW-1185">Reference proteome</keyword>
<organism evidence="1 2">
    <name type="scientific">Coniochaeta pulveracea</name>
    <dbReference type="NCBI Taxonomy" id="177199"/>
    <lineage>
        <taxon>Eukaryota</taxon>
        <taxon>Fungi</taxon>
        <taxon>Dikarya</taxon>
        <taxon>Ascomycota</taxon>
        <taxon>Pezizomycotina</taxon>
        <taxon>Sordariomycetes</taxon>
        <taxon>Sordariomycetidae</taxon>
        <taxon>Coniochaetales</taxon>
        <taxon>Coniochaetaceae</taxon>
        <taxon>Coniochaeta</taxon>
    </lineage>
</organism>
<protein>
    <submittedName>
        <fullName evidence="1">Uncharacterized protein</fullName>
    </submittedName>
</protein>